<protein>
    <submittedName>
        <fullName evidence="1">Uncharacterized protein</fullName>
    </submittedName>
</protein>
<reference evidence="2" key="1">
    <citation type="journal article" date="2009" name="BMC Bioinformatics">
        <title>The Mycoplasma conjunctivae genome sequencing, annotation and analysis.</title>
        <authorList>
            <person name="Calderon-Copete S.P."/>
            <person name="Wigger G."/>
            <person name="Wunderlin C."/>
            <person name="Schmidheini T."/>
            <person name="Frey J."/>
            <person name="Quail M.A."/>
            <person name="Falquet L."/>
        </authorList>
    </citation>
    <scope>NUCLEOTIDE SEQUENCE [LARGE SCALE GENOMIC DNA]</scope>
    <source>
        <strain evidence="2">ATCC 25834 / NCTC 10147 / HRC/581</strain>
    </source>
</reference>
<dbReference type="AlphaFoldDB" id="C5J6E1"/>
<sequence>MVKNTSWNVKIITIENKVIELKNQQAFFNVDQEKQFIEIKPHSISNQKFSLIKFKNTLGDLYFFAHQALIYSLEDSLIIKLFYPLQFYRSNKKIYLSQRKKQEKLKNNFFENLKKSTLLDVQMSLQNYKEIMSHKLKFNENKLKELFFLVETEVAYE</sequence>
<gene>
    <name evidence="1" type="ordered locus">MCJ_003440</name>
</gene>
<dbReference type="HOGENOM" id="CLU_1684616_0_0_14"/>
<evidence type="ECO:0000313" key="2">
    <source>
        <dbReference type="Proteomes" id="UP000001491"/>
    </source>
</evidence>
<proteinExistence type="predicted"/>
<organism evidence="1 2">
    <name type="scientific">Mesomycoplasma conjunctivae (strain ATCC 25834 / NCTC 10147 / HRC/581)</name>
    <name type="common">Mycoplasma conjunctivae</name>
    <dbReference type="NCBI Taxonomy" id="572263"/>
    <lineage>
        <taxon>Bacteria</taxon>
        <taxon>Bacillati</taxon>
        <taxon>Mycoplasmatota</taxon>
        <taxon>Mycoplasmoidales</taxon>
        <taxon>Metamycoplasmataceae</taxon>
        <taxon>Mesomycoplasma</taxon>
    </lineage>
</organism>
<accession>C5J6E1</accession>
<evidence type="ECO:0000313" key="1">
    <source>
        <dbReference type="EMBL" id="CAT05033.1"/>
    </source>
</evidence>
<keyword evidence="2" id="KW-1185">Reference proteome</keyword>
<dbReference type="EMBL" id="FM864216">
    <property type="protein sequence ID" value="CAT05033.1"/>
    <property type="molecule type" value="Genomic_DNA"/>
</dbReference>
<dbReference type="KEGG" id="mco:MCJ_003440"/>
<name>C5J6E1_MESCH</name>
<dbReference type="Proteomes" id="UP000001491">
    <property type="component" value="Chromosome"/>
</dbReference>
<dbReference type="NCBIfam" id="NF045935">
    <property type="entry name" value="MSC_0621_epsi"/>
    <property type="match status" value="1"/>
</dbReference>
<dbReference type="eggNOG" id="ENOG5031YRM">
    <property type="taxonomic scope" value="Bacteria"/>
</dbReference>